<dbReference type="EMBL" id="LNYZ01000013">
    <property type="protein sequence ID" value="KTD77665.1"/>
    <property type="molecule type" value="Genomic_DNA"/>
</dbReference>
<sequence length="289" mass="32439">MFKDIKCQQSLLSINFLFLAIIFLLIFSPWLSISYTTNSILTMLLAFLFMLIHGIIGWGVRNILVFLVITWIFSFCSEATGVATGAIFGRYHYTNHLGPKLLGVPFMIQVSYVAMGYSSLMTARLILGIKGTPKKSALFFSTLIGAMLMVGWDLCLDPYESTVAGDWIWPQGGPYFGIGIQNYVGWFFTVFIFMFLYQLFASYYPEKNPHNTCKAFWSQPLIYYAIMALSIILVPWVGGVSEPIASPENYSGALHDLIYSLSLITVFTMGTPCLIALAKLFTQENGQEK</sequence>
<keyword evidence="1" id="KW-1133">Transmembrane helix</keyword>
<feature type="transmembrane region" description="Helical" evidence="1">
    <location>
        <begin position="136"/>
        <end position="154"/>
    </location>
</feature>
<feature type="transmembrane region" description="Helical" evidence="1">
    <location>
        <begin position="174"/>
        <end position="200"/>
    </location>
</feature>
<dbReference type="PANTHER" id="PTHR39419:SF1">
    <property type="entry name" value="SLL0814 PROTEIN"/>
    <property type="match status" value="1"/>
</dbReference>
<feature type="transmembrane region" description="Helical" evidence="1">
    <location>
        <begin position="39"/>
        <end position="56"/>
    </location>
</feature>
<evidence type="ECO:0000313" key="5">
    <source>
        <dbReference type="Proteomes" id="UP000255110"/>
    </source>
</evidence>
<gene>
    <name evidence="2" type="ORF">Lstg_2022</name>
    <name evidence="3" type="ORF">NCTC11991_01576</name>
</gene>
<dbReference type="AlphaFoldDB" id="A0A378L7C6"/>
<dbReference type="Proteomes" id="UP000255110">
    <property type="component" value="Unassembled WGS sequence"/>
</dbReference>
<dbReference type="EMBL" id="UGOY01000001">
    <property type="protein sequence ID" value="STY22975.1"/>
    <property type="molecule type" value="Genomic_DNA"/>
</dbReference>
<keyword evidence="1" id="KW-0812">Transmembrane</keyword>
<organism evidence="3 5">
    <name type="scientific">Legionella steigerwaltii</name>
    <dbReference type="NCBI Taxonomy" id="460"/>
    <lineage>
        <taxon>Bacteria</taxon>
        <taxon>Pseudomonadati</taxon>
        <taxon>Pseudomonadota</taxon>
        <taxon>Gammaproteobacteria</taxon>
        <taxon>Legionellales</taxon>
        <taxon>Legionellaceae</taxon>
        <taxon>Legionella</taxon>
    </lineage>
</organism>
<name>A0A378L7C6_9GAMM</name>
<accession>A0A378L7C6</accession>
<feature type="transmembrane region" description="Helical" evidence="1">
    <location>
        <begin position="221"/>
        <end position="238"/>
    </location>
</feature>
<dbReference type="Proteomes" id="UP000054820">
    <property type="component" value="Unassembled WGS sequence"/>
</dbReference>
<evidence type="ECO:0000313" key="4">
    <source>
        <dbReference type="Proteomes" id="UP000054820"/>
    </source>
</evidence>
<keyword evidence="1" id="KW-0472">Membrane</keyword>
<dbReference type="Pfam" id="PF04240">
    <property type="entry name" value="Caroten_synth"/>
    <property type="match status" value="1"/>
</dbReference>
<feature type="transmembrane region" description="Helical" evidence="1">
    <location>
        <begin position="12"/>
        <end position="33"/>
    </location>
</feature>
<dbReference type="STRING" id="460.Lstg_2022"/>
<evidence type="ECO:0000256" key="1">
    <source>
        <dbReference type="SAM" id="Phobius"/>
    </source>
</evidence>
<dbReference type="PANTHER" id="PTHR39419">
    <property type="entry name" value="SLL0814 PROTEIN"/>
    <property type="match status" value="1"/>
</dbReference>
<reference evidence="2 4" key="1">
    <citation type="submission" date="2015-11" db="EMBL/GenBank/DDBJ databases">
        <title>Genomic analysis of 38 Legionella species identifies large and diverse effector repertoires.</title>
        <authorList>
            <person name="Burstein D."/>
            <person name="Amaro F."/>
            <person name="Zusman T."/>
            <person name="Lifshitz Z."/>
            <person name="Cohen O."/>
            <person name="Gilbert J.A."/>
            <person name="Pupko T."/>
            <person name="Shuman H.A."/>
            <person name="Segal G."/>
        </authorList>
    </citation>
    <scope>NUCLEOTIDE SEQUENCE [LARGE SCALE GENOMIC DNA]</scope>
    <source>
        <strain evidence="2 4">SC-18-C9</strain>
    </source>
</reference>
<evidence type="ECO:0000313" key="3">
    <source>
        <dbReference type="EMBL" id="STY22975.1"/>
    </source>
</evidence>
<reference evidence="3 5" key="2">
    <citation type="submission" date="2018-06" db="EMBL/GenBank/DDBJ databases">
        <authorList>
            <consortium name="Pathogen Informatics"/>
            <person name="Doyle S."/>
        </authorList>
    </citation>
    <scope>NUCLEOTIDE SEQUENCE [LARGE SCALE GENOMIC DNA]</scope>
    <source>
        <strain evidence="3 5">NCTC11991</strain>
    </source>
</reference>
<proteinExistence type="predicted"/>
<feature type="transmembrane region" description="Helical" evidence="1">
    <location>
        <begin position="108"/>
        <end position="127"/>
    </location>
</feature>
<keyword evidence="4" id="KW-1185">Reference proteome</keyword>
<evidence type="ECO:0000313" key="2">
    <source>
        <dbReference type="EMBL" id="KTD77665.1"/>
    </source>
</evidence>
<dbReference type="RefSeq" id="WP_058477558.1">
    <property type="nucleotide sequence ID" value="NZ_CAAAIO010000001.1"/>
</dbReference>
<feature type="transmembrane region" description="Helical" evidence="1">
    <location>
        <begin position="258"/>
        <end position="281"/>
    </location>
</feature>
<dbReference type="InterPro" id="IPR007354">
    <property type="entry name" value="CruF-like"/>
</dbReference>
<feature type="transmembrane region" description="Helical" evidence="1">
    <location>
        <begin position="63"/>
        <end position="88"/>
    </location>
</feature>
<protein>
    <submittedName>
        <fullName evidence="3">Carotene biosynthesis associated membrane protein</fullName>
    </submittedName>
</protein>